<dbReference type="GO" id="GO:0005634">
    <property type="term" value="C:nucleus"/>
    <property type="evidence" value="ECO:0007669"/>
    <property type="project" value="UniProtKB-SubCell"/>
</dbReference>
<dbReference type="PANTHER" id="PTHR15271">
    <property type="entry name" value="CHROMATIN ASSEMBLY FACTOR 1 SUBUNIT B"/>
    <property type="match status" value="1"/>
</dbReference>
<dbReference type="InterPro" id="IPR055410">
    <property type="entry name" value="Beta-prop_CAF1B_HIR1"/>
</dbReference>
<keyword evidence="4" id="KW-0227">DNA damage</keyword>
<feature type="domain" description="CAF1B/HIR1 beta-propeller" evidence="9">
    <location>
        <begin position="16"/>
        <end position="123"/>
    </location>
</feature>
<dbReference type="Gene3D" id="2.130.10.10">
    <property type="entry name" value="YVTN repeat-like/Quinoprotein amine dehydrogenase"/>
    <property type="match status" value="1"/>
</dbReference>
<dbReference type="OrthoDB" id="71227at2759"/>
<accession>A0A8X7WER3</accession>
<dbReference type="GO" id="GO:0006281">
    <property type="term" value="P:DNA repair"/>
    <property type="evidence" value="ECO:0007669"/>
    <property type="project" value="UniProtKB-KW"/>
</dbReference>
<evidence type="ECO:0000313" key="11">
    <source>
        <dbReference type="Proteomes" id="UP000886595"/>
    </source>
</evidence>
<keyword evidence="5" id="KW-0156">Chromatin regulator</keyword>
<organism evidence="10 11">
    <name type="scientific">Brassica carinata</name>
    <name type="common">Ethiopian mustard</name>
    <name type="synonym">Abyssinian cabbage</name>
    <dbReference type="NCBI Taxonomy" id="52824"/>
    <lineage>
        <taxon>Eukaryota</taxon>
        <taxon>Viridiplantae</taxon>
        <taxon>Streptophyta</taxon>
        <taxon>Embryophyta</taxon>
        <taxon>Tracheophyta</taxon>
        <taxon>Spermatophyta</taxon>
        <taxon>Magnoliopsida</taxon>
        <taxon>eudicotyledons</taxon>
        <taxon>Gunneridae</taxon>
        <taxon>Pentapetalae</taxon>
        <taxon>rosids</taxon>
        <taxon>malvids</taxon>
        <taxon>Brassicales</taxon>
        <taxon>Brassicaceae</taxon>
        <taxon>Brassiceae</taxon>
        <taxon>Brassica</taxon>
    </lineage>
</organism>
<feature type="compositionally biased region" description="Polar residues" evidence="8">
    <location>
        <begin position="196"/>
        <end position="206"/>
    </location>
</feature>
<evidence type="ECO:0000256" key="8">
    <source>
        <dbReference type="SAM" id="MobiDB-lite"/>
    </source>
</evidence>
<keyword evidence="11" id="KW-1185">Reference proteome</keyword>
<evidence type="ECO:0000256" key="6">
    <source>
        <dbReference type="ARBA" id="ARBA00023204"/>
    </source>
</evidence>
<evidence type="ECO:0000256" key="4">
    <source>
        <dbReference type="ARBA" id="ARBA00022763"/>
    </source>
</evidence>
<evidence type="ECO:0000256" key="7">
    <source>
        <dbReference type="ARBA" id="ARBA00023242"/>
    </source>
</evidence>
<dbReference type="InterPro" id="IPR015943">
    <property type="entry name" value="WD40/YVTN_repeat-like_dom_sf"/>
</dbReference>
<dbReference type="EMBL" id="JAAMPC010000002">
    <property type="protein sequence ID" value="KAG2327073.1"/>
    <property type="molecule type" value="Genomic_DNA"/>
</dbReference>
<proteinExistence type="predicted"/>
<dbReference type="Proteomes" id="UP000886595">
    <property type="component" value="Unassembled WGS sequence"/>
</dbReference>
<dbReference type="InterPro" id="IPR036322">
    <property type="entry name" value="WD40_repeat_dom_sf"/>
</dbReference>
<evidence type="ECO:0000256" key="3">
    <source>
        <dbReference type="ARBA" id="ARBA00022737"/>
    </source>
</evidence>
<comment type="subcellular location">
    <subcellularLocation>
        <location evidence="1">Nucleus</location>
    </subcellularLocation>
</comment>
<dbReference type="Pfam" id="PF24105">
    <property type="entry name" value="Beta-prop_CAF1B_HIR1"/>
    <property type="match status" value="1"/>
</dbReference>
<comment type="caution">
    <text evidence="10">The sequence shown here is derived from an EMBL/GenBank/DDBJ whole genome shotgun (WGS) entry which is preliminary data.</text>
</comment>
<dbReference type="GO" id="GO:0006335">
    <property type="term" value="P:DNA replication-dependent chromatin assembly"/>
    <property type="evidence" value="ECO:0007669"/>
    <property type="project" value="InterPro"/>
</dbReference>
<evidence type="ECO:0000256" key="1">
    <source>
        <dbReference type="ARBA" id="ARBA00004123"/>
    </source>
</evidence>
<name>A0A8X7WER3_BRACI</name>
<keyword evidence="6" id="KW-0234">DNA repair</keyword>
<evidence type="ECO:0000313" key="10">
    <source>
        <dbReference type="EMBL" id="KAG2327073.1"/>
    </source>
</evidence>
<keyword evidence="3" id="KW-0677">Repeat</keyword>
<dbReference type="GO" id="GO:0006334">
    <property type="term" value="P:nucleosome assembly"/>
    <property type="evidence" value="ECO:0007669"/>
    <property type="project" value="TreeGrafter"/>
</dbReference>
<protein>
    <recommendedName>
        <fullName evidence="9">CAF1B/HIR1 beta-propeller domain-containing protein</fullName>
    </recommendedName>
</protein>
<reference evidence="10 11" key="1">
    <citation type="submission" date="2020-02" db="EMBL/GenBank/DDBJ databases">
        <authorList>
            <person name="Ma Q."/>
            <person name="Huang Y."/>
            <person name="Song X."/>
            <person name="Pei D."/>
        </authorList>
    </citation>
    <scope>NUCLEOTIDE SEQUENCE [LARGE SCALE GENOMIC DNA]</scope>
    <source>
        <strain evidence="10">Sxm20200214</strain>
        <tissue evidence="10">Leaf</tissue>
    </source>
</reference>
<dbReference type="SUPFAM" id="SSF50978">
    <property type="entry name" value="WD40 repeat-like"/>
    <property type="match status" value="1"/>
</dbReference>
<evidence type="ECO:0000256" key="2">
    <source>
        <dbReference type="ARBA" id="ARBA00022574"/>
    </source>
</evidence>
<evidence type="ECO:0000256" key="5">
    <source>
        <dbReference type="ARBA" id="ARBA00022853"/>
    </source>
</evidence>
<feature type="region of interest" description="Disordered" evidence="8">
    <location>
        <begin position="156"/>
        <end position="221"/>
    </location>
</feature>
<keyword evidence="2" id="KW-0853">WD repeat</keyword>
<sequence>MSFLGRTFQGTITAPGNIFRPALQLPGANKPVVVVRFCPVVFKLRGSSSEEGFFKLPYRIVFAIATLSSVYIYDTECVAPIAVLAGLHYAAITDISWSPVASYLALSSQDCYCTLVEFEDNELGEPVSISAVGKKPVDGEEKKHVLENPDELMTETIPDETNQEKEKPFPIEETKQVMHKTDEVVTETRPEGEKQPLQSKVNTPVSNKPVRKRITPMAIDP</sequence>
<dbReference type="AlphaFoldDB" id="A0A8X7WER3"/>
<gene>
    <name evidence="10" type="ORF">Bca52824_009801</name>
</gene>
<dbReference type="PANTHER" id="PTHR15271:SF4">
    <property type="entry name" value="CHROMATIN ASSEMBLY FACTOR 1 SUBUNIT B"/>
    <property type="match status" value="1"/>
</dbReference>
<dbReference type="InterPro" id="IPR045145">
    <property type="entry name" value="PTHR15271"/>
</dbReference>
<feature type="compositionally biased region" description="Basic and acidic residues" evidence="8">
    <location>
        <begin position="162"/>
        <end position="194"/>
    </location>
</feature>
<dbReference type="GO" id="GO:0033186">
    <property type="term" value="C:CAF-1 complex"/>
    <property type="evidence" value="ECO:0007669"/>
    <property type="project" value="TreeGrafter"/>
</dbReference>
<keyword evidence="7" id="KW-0539">Nucleus</keyword>
<evidence type="ECO:0000259" key="9">
    <source>
        <dbReference type="Pfam" id="PF24105"/>
    </source>
</evidence>